<dbReference type="PROSITE" id="PS51257">
    <property type="entry name" value="PROKAR_LIPOPROTEIN"/>
    <property type="match status" value="1"/>
</dbReference>
<dbReference type="AlphaFoldDB" id="A0A1L3GR44"/>
<dbReference type="STRING" id="1842532.A7E78_11295"/>
<proteinExistence type="predicted"/>
<gene>
    <name evidence="1" type="ORF">A7E78_11295</name>
</gene>
<name>A0A1L3GR44_9BACT</name>
<dbReference type="KEGG" id="pef:A7E78_11295"/>
<dbReference type="Proteomes" id="UP000182517">
    <property type="component" value="Chromosome"/>
</dbReference>
<dbReference type="EMBL" id="CP015519">
    <property type="protein sequence ID" value="APG28383.1"/>
    <property type="molecule type" value="Genomic_DNA"/>
</dbReference>
<reference evidence="1 2" key="1">
    <citation type="journal article" date="2017" name="Genome Announc.">
        <title>Complete Genome Sequences of Two Acetylene-Fermenting Pelobacter acetylenicus Strains.</title>
        <authorList>
            <person name="Sutton J.M."/>
            <person name="Baesman S.M."/>
            <person name="Fierst J.L."/>
            <person name="Poret-Peterson A.T."/>
            <person name="Oremland R.S."/>
            <person name="Dunlap D.S."/>
            <person name="Akob D.M."/>
        </authorList>
    </citation>
    <scope>NUCLEOTIDE SEQUENCE [LARGE SCALE GENOMIC DNA]</scope>
    <source>
        <strain evidence="1 2">SFB93</strain>
    </source>
</reference>
<sequence>MKTLLCLVLFGLGFGLLLGSCGGSSGGSDGDSEDGGVGASMRSPVIFMSDGVSTGYEPHALIDGVPTLLAEVNADGPYSGVNVPGEALLSNSAYYKGKYYFRATDGVSGYELWVSDGTAGGRSWSVIFSRV</sequence>
<evidence type="ECO:0000313" key="2">
    <source>
        <dbReference type="Proteomes" id="UP000182517"/>
    </source>
</evidence>
<protein>
    <submittedName>
        <fullName evidence="1">Uncharacterized protein</fullName>
    </submittedName>
</protein>
<keyword evidence="2" id="KW-1185">Reference proteome</keyword>
<evidence type="ECO:0000313" key="1">
    <source>
        <dbReference type="EMBL" id="APG28383.1"/>
    </source>
</evidence>
<dbReference type="OrthoDB" id="5242130at2"/>
<accession>A0A1L3GR44</accession>
<dbReference type="RefSeq" id="WP_072284412.1">
    <property type="nucleotide sequence ID" value="NZ_CP015519.1"/>
</dbReference>
<organism evidence="1 2">
    <name type="scientific">Syntrophotalea acetylenivorans</name>
    <dbReference type="NCBI Taxonomy" id="1842532"/>
    <lineage>
        <taxon>Bacteria</taxon>
        <taxon>Pseudomonadati</taxon>
        <taxon>Thermodesulfobacteriota</taxon>
        <taxon>Desulfuromonadia</taxon>
        <taxon>Desulfuromonadales</taxon>
        <taxon>Syntrophotaleaceae</taxon>
        <taxon>Syntrophotalea</taxon>
    </lineage>
</organism>